<organism evidence="8 9">
    <name type="scientific">Stachybotrys elegans</name>
    <dbReference type="NCBI Taxonomy" id="80388"/>
    <lineage>
        <taxon>Eukaryota</taxon>
        <taxon>Fungi</taxon>
        <taxon>Dikarya</taxon>
        <taxon>Ascomycota</taxon>
        <taxon>Pezizomycotina</taxon>
        <taxon>Sordariomycetes</taxon>
        <taxon>Hypocreomycetidae</taxon>
        <taxon>Hypocreales</taxon>
        <taxon>Stachybotryaceae</taxon>
        <taxon>Stachybotrys</taxon>
    </lineage>
</organism>
<dbReference type="Pfam" id="PF00067">
    <property type="entry name" value="p450"/>
    <property type="match status" value="1"/>
</dbReference>
<dbReference type="GO" id="GO:0005506">
    <property type="term" value="F:iron ion binding"/>
    <property type="evidence" value="ECO:0007669"/>
    <property type="project" value="InterPro"/>
</dbReference>
<dbReference type="EMBL" id="JAGPNK010000032">
    <property type="protein sequence ID" value="KAH7303537.1"/>
    <property type="molecule type" value="Genomic_DNA"/>
</dbReference>
<accession>A0A8K0S8N1</accession>
<evidence type="ECO:0000256" key="3">
    <source>
        <dbReference type="ARBA" id="ARBA00010617"/>
    </source>
</evidence>
<evidence type="ECO:0000313" key="8">
    <source>
        <dbReference type="EMBL" id="KAH7303537.1"/>
    </source>
</evidence>
<evidence type="ECO:0000256" key="5">
    <source>
        <dbReference type="ARBA" id="ARBA00022723"/>
    </source>
</evidence>
<comment type="cofactor">
    <cofactor evidence="1">
        <name>heme</name>
        <dbReference type="ChEBI" id="CHEBI:30413"/>
    </cofactor>
</comment>
<keyword evidence="4" id="KW-0349">Heme</keyword>
<dbReference type="Gene3D" id="1.10.630.10">
    <property type="entry name" value="Cytochrome P450"/>
    <property type="match status" value="1"/>
</dbReference>
<dbReference type="InterPro" id="IPR001128">
    <property type="entry name" value="Cyt_P450"/>
</dbReference>
<dbReference type="InterPro" id="IPR036396">
    <property type="entry name" value="Cyt_P450_sf"/>
</dbReference>
<evidence type="ECO:0000256" key="1">
    <source>
        <dbReference type="ARBA" id="ARBA00001971"/>
    </source>
</evidence>
<reference evidence="8" key="1">
    <citation type="journal article" date="2021" name="Nat. Commun.">
        <title>Genetic determinants of endophytism in the Arabidopsis root mycobiome.</title>
        <authorList>
            <person name="Mesny F."/>
            <person name="Miyauchi S."/>
            <person name="Thiergart T."/>
            <person name="Pickel B."/>
            <person name="Atanasova L."/>
            <person name="Karlsson M."/>
            <person name="Huettel B."/>
            <person name="Barry K.W."/>
            <person name="Haridas S."/>
            <person name="Chen C."/>
            <person name="Bauer D."/>
            <person name="Andreopoulos W."/>
            <person name="Pangilinan J."/>
            <person name="LaButti K."/>
            <person name="Riley R."/>
            <person name="Lipzen A."/>
            <person name="Clum A."/>
            <person name="Drula E."/>
            <person name="Henrissat B."/>
            <person name="Kohler A."/>
            <person name="Grigoriev I.V."/>
            <person name="Martin F.M."/>
            <person name="Hacquard S."/>
        </authorList>
    </citation>
    <scope>NUCLEOTIDE SEQUENCE</scope>
    <source>
        <strain evidence="8">MPI-CAGE-CH-0235</strain>
    </source>
</reference>
<dbReference type="PANTHER" id="PTHR24305">
    <property type="entry name" value="CYTOCHROME P450"/>
    <property type="match status" value="1"/>
</dbReference>
<dbReference type="GO" id="GO:0004497">
    <property type="term" value="F:monooxygenase activity"/>
    <property type="evidence" value="ECO:0007669"/>
    <property type="project" value="InterPro"/>
</dbReference>
<evidence type="ECO:0000256" key="4">
    <source>
        <dbReference type="ARBA" id="ARBA00022617"/>
    </source>
</evidence>
<dbReference type="OrthoDB" id="3934656at2759"/>
<dbReference type="Proteomes" id="UP000813444">
    <property type="component" value="Unassembled WGS sequence"/>
</dbReference>
<dbReference type="SUPFAM" id="SSF48264">
    <property type="entry name" value="Cytochrome P450"/>
    <property type="match status" value="1"/>
</dbReference>
<keyword evidence="6" id="KW-0408">Iron</keyword>
<evidence type="ECO:0000256" key="2">
    <source>
        <dbReference type="ARBA" id="ARBA00004685"/>
    </source>
</evidence>
<feature type="transmembrane region" description="Helical" evidence="7">
    <location>
        <begin position="6"/>
        <end position="24"/>
    </location>
</feature>
<dbReference type="PANTHER" id="PTHR24305:SF232">
    <property type="entry name" value="P450, PUTATIVE (EUROFUNG)-RELATED"/>
    <property type="match status" value="1"/>
</dbReference>
<keyword evidence="7" id="KW-0812">Transmembrane</keyword>
<dbReference type="GO" id="GO:0016705">
    <property type="term" value="F:oxidoreductase activity, acting on paired donors, with incorporation or reduction of molecular oxygen"/>
    <property type="evidence" value="ECO:0007669"/>
    <property type="project" value="InterPro"/>
</dbReference>
<evidence type="ECO:0000256" key="7">
    <source>
        <dbReference type="SAM" id="Phobius"/>
    </source>
</evidence>
<comment type="similarity">
    <text evidence="3">Belongs to the cytochrome P450 family.</text>
</comment>
<name>A0A8K0S8N1_9HYPO</name>
<protein>
    <submittedName>
        <fullName evidence="8">Cytochrome P450</fullName>
    </submittedName>
</protein>
<gene>
    <name evidence="8" type="ORF">B0I35DRAFT_446570</name>
</gene>
<proteinExistence type="inferred from homology"/>
<dbReference type="GO" id="GO:0020037">
    <property type="term" value="F:heme binding"/>
    <property type="evidence" value="ECO:0007669"/>
    <property type="project" value="InterPro"/>
</dbReference>
<dbReference type="AlphaFoldDB" id="A0A8K0S8N1"/>
<comment type="caution">
    <text evidence="8">The sequence shown here is derived from an EMBL/GenBank/DDBJ whole genome shotgun (WGS) entry which is preliminary data.</text>
</comment>
<evidence type="ECO:0000313" key="9">
    <source>
        <dbReference type="Proteomes" id="UP000813444"/>
    </source>
</evidence>
<keyword evidence="9" id="KW-1185">Reference proteome</keyword>
<keyword evidence="5" id="KW-0479">Metal-binding</keyword>
<dbReference type="InterPro" id="IPR050121">
    <property type="entry name" value="Cytochrome_P450_monoxygenase"/>
</dbReference>
<keyword evidence="7" id="KW-0472">Membrane</keyword>
<keyword evidence="7" id="KW-1133">Transmembrane helix</keyword>
<comment type="pathway">
    <text evidence="2">Mycotoxin biosynthesis.</text>
</comment>
<evidence type="ECO:0000256" key="6">
    <source>
        <dbReference type="ARBA" id="ARBA00023004"/>
    </source>
</evidence>
<sequence>MWSLQAFSAYITAAIGLYIFSIIFQRHFRTPLRKFPGPLVAPSTRLWHLYHAFKGDFVLALIDLHRKHGHFVRIAPGEVSVSHPDGVRKILHNSLTKAPWYRITAIPDARFQNMFSTLEPGAKREVAKHYTSAYTTTNLIQSEVRLDATFEMLKGWLEKYADDNKPMKLGAYLNFTSYDAAGTMIFSKPFGFLETGIDLGNQTWVSKTVNLYALIAGHMYWLHNLVASNPIVTRTGVNPMIRVHDRTIKAIKERVQNPDASFDMVAHWLRAGQENPDAVHDHDIAAHAIISVIGASDTLAVGLQGFLYHMTKQPLLYQRLREEIDAACAEGRCNTSVVQFADTKRLGYLQACIKESLRIFSPFSSAISRLVPENGLRIGQETFPSGTIVSVCPWVMH</sequence>